<dbReference type="EMBL" id="QUAL01000190">
    <property type="protein sequence ID" value="RIQ18265.1"/>
    <property type="molecule type" value="Genomic_DNA"/>
</dbReference>
<name>A0A418KL66_9ACTN</name>
<organism evidence="1 2">
    <name type="scientific">Jiangella rhizosphaerae</name>
    <dbReference type="NCBI Taxonomy" id="2293569"/>
    <lineage>
        <taxon>Bacteria</taxon>
        <taxon>Bacillati</taxon>
        <taxon>Actinomycetota</taxon>
        <taxon>Actinomycetes</taxon>
        <taxon>Jiangellales</taxon>
        <taxon>Jiangellaceae</taxon>
        <taxon>Jiangella</taxon>
    </lineage>
</organism>
<dbReference type="AlphaFoldDB" id="A0A418KL66"/>
<protein>
    <submittedName>
        <fullName evidence="1">Uncharacterized protein</fullName>
    </submittedName>
</protein>
<evidence type="ECO:0000313" key="1">
    <source>
        <dbReference type="EMBL" id="RIQ18265.1"/>
    </source>
</evidence>
<keyword evidence="2" id="KW-1185">Reference proteome</keyword>
<accession>A0A418KL66</accession>
<evidence type="ECO:0000313" key="2">
    <source>
        <dbReference type="Proteomes" id="UP000284057"/>
    </source>
</evidence>
<comment type="caution">
    <text evidence="1">The sequence shown here is derived from an EMBL/GenBank/DDBJ whole genome shotgun (WGS) entry which is preliminary data.</text>
</comment>
<gene>
    <name evidence="1" type="ORF">DY240_21870</name>
</gene>
<sequence length="85" mass="9211">MNGLTVLSLFSGIGGIDLGLERARRGREGSRMIRIRVTGSREECEAASELLADVLDVLRSTGPVLFRSNAVPPEYSVNLAARIRP</sequence>
<dbReference type="RefSeq" id="WP_119661955.1">
    <property type="nucleotide sequence ID" value="NZ_QUAL01000190.1"/>
</dbReference>
<proteinExistence type="predicted"/>
<reference evidence="1 2" key="1">
    <citation type="submission" date="2018-09" db="EMBL/GenBank/DDBJ databases">
        <title>Isolation, diversity and antifungal activity of actinobacteria from wheat.</title>
        <authorList>
            <person name="Han C."/>
        </authorList>
    </citation>
    <scope>NUCLEOTIDE SEQUENCE [LARGE SCALE GENOMIC DNA]</scope>
    <source>
        <strain evidence="1 2">NEAU-YY265</strain>
    </source>
</reference>
<dbReference type="Proteomes" id="UP000284057">
    <property type="component" value="Unassembled WGS sequence"/>
</dbReference>